<dbReference type="EMBL" id="JACGCM010000182">
    <property type="protein sequence ID" value="KAF6175458.1"/>
    <property type="molecule type" value="Genomic_DNA"/>
</dbReference>
<feature type="region of interest" description="Disordered" evidence="1">
    <location>
        <begin position="128"/>
        <end position="165"/>
    </location>
</feature>
<organism evidence="2 3">
    <name type="scientific">Kingdonia uniflora</name>
    <dbReference type="NCBI Taxonomy" id="39325"/>
    <lineage>
        <taxon>Eukaryota</taxon>
        <taxon>Viridiplantae</taxon>
        <taxon>Streptophyta</taxon>
        <taxon>Embryophyta</taxon>
        <taxon>Tracheophyta</taxon>
        <taxon>Spermatophyta</taxon>
        <taxon>Magnoliopsida</taxon>
        <taxon>Ranunculales</taxon>
        <taxon>Circaeasteraceae</taxon>
        <taxon>Kingdonia</taxon>
    </lineage>
</organism>
<comment type="caution">
    <text evidence="2">The sequence shown here is derived from an EMBL/GenBank/DDBJ whole genome shotgun (WGS) entry which is preliminary data.</text>
</comment>
<gene>
    <name evidence="2" type="ORF">GIB67_021948</name>
</gene>
<proteinExistence type="predicted"/>
<sequence length="180" mass="19981">MLVAIQQRCEGRIWRCFRFSFWHRSFRSPHKSETLPRVRSCTWALPWFQEVKINVGAVAIGSPGSAGIGAVARNNQGDVIGPKSQVDRKYSLLDEDVEEEVKLEFVIEGLGLSINKWVGSKSKKVQKSQSTRLMAGVDDGKKKGTGGEGRTNLPKTSRIDSSVHPESIALSKLARTFPKK</sequence>
<name>A0A7J7P8G0_9MAGN</name>
<evidence type="ECO:0000313" key="2">
    <source>
        <dbReference type="EMBL" id="KAF6175458.1"/>
    </source>
</evidence>
<accession>A0A7J7P8G0</accession>
<dbReference type="AlphaFoldDB" id="A0A7J7P8G0"/>
<evidence type="ECO:0000256" key="1">
    <source>
        <dbReference type="SAM" id="MobiDB-lite"/>
    </source>
</evidence>
<reference evidence="2 3" key="1">
    <citation type="journal article" date="2020" name="IScience">
        <title>Genome Sequencing of the Endangered Kingdonia uniflora (Circaeasteraceae, Ranunculales) Reveals Potential Mechanisms of Evolutionary Specialization.</title>
        <authorList>
            <person name="Sun Y."/>
            <person name="Deng T."/>
            <person name="Zhang A."/>
            <person name="Moore M.J."/>
            <person name="Landis J.B."/>
            <person name="Lin N."/>
            <person name="Zhang H."/>
            <person name="Zhang X."/>
            <person name="Huang J."/>
            <person name="Zhang X."/>
            <person name="Sun H."/>
            <person name="Wang H."/>
        </authorList>
    </citation>
    <scope>NUCLEOTIDE SEQUENCE [LARGE SCALE GENOMIC DNA]</scope>
    <source>
        <strain evidence="2">TB1705</strain>
        <tissue evidence="2">Leaf</tissue>
    </source>
</reference>
<protein>
    <submittedName>
        <fullName evidence="2">Uncharacterized protein</fullName>
    </submittedName>
</protein>
<evidence type="ECO:0000313" key="3">
    <source>
        <dbReference type="Proteomes" id="UP000541444"/>
    </source>
</evidence>
<dbReference type="Proteomes" id="UP000541444">
    <property type="component" value="Unassembled WGS sequence"/>
</dbReference>
<keyword evidence="3" id="KW-1185">Reference proteome</keyword>